<keyword evidence="1" id="KW-0805">Transcription regulation</keyword>
<dbReference type="STRING" id="223786.SAMN05216234_1374"/>
<dbReference type="EMBL" id="FOXB01000037">
    <property type="protein sequence ID" value="SFP73806.1"/>
    <property type="molecule type" value="Genomic_DNA"/>
</dbReference>
<keyword evidence="3" id="KW-0804">Transcription</keyword>
<dbReference type="InterPro" id="IPR036271">
    <property type="entry name" value="Tet_transcr_reg_TetR-rel_C_sf"/>
</dbReference>
<proteinExistence type="predicted"/>
<dbReference type="PANTHER" id="PTHR47506:SF3">
    <property type="entry name" value="HTH-TYPE TRANSCRIPTIONAL REGULATOR LMRA"/>
    <property type="match status" value="1"/>
</dbReference>
<dbReference type="RefSeq" id="WP_092913530.1">
    <property type="nucleotide sequence ID" value="NZ_CP136592.1"/>
</dbReference>
<dbReference type="SUPFAM" id="SSF46689">
    <property type="entry name" value="Homeodomain-like"/>
    <property type="match status" value="1"/>
</dbReference>
<dbReference type="Pfam" id="PF00440">
    <property type="entry name" value="TetR_N"/>
    <property type="match status" value="1"/>
</dbReference>
<dbReference type="InterPro" id="IPR001647">
    <property type="entry name" value="HTH_TetR"/>
</dbReference>
<dbReference type="Pfam" id="PF16925">
    <property type="entry name" value="TetR_C_13"/>
    <property type="match status" value="1"/>
</dbReference>
<evidence type="ECO:0000256" key="4">
    <source>
        <dbReference type="PROSITE-ProRule" id="PRU00335"/>
    </source>
</evidence>
<dbReference type="PANTHER" id="PTHR47506">
    <property type="entry name" value="TRANSCRIPTIONAL REGULATORY PROTEIN"/>
    <property type="match status" value="1"/>
</dbReference>
<dbReference type="GO" id="GO:0003677">
    <property type="term" value="F:DNA binding"/>
    <property type="evidence" value="ECO:0007669"/>
    <property type="project" value="UniProtKB-UniRule"/>
</dbReference>
<dbReference type="SUPFAM" id="SSF48498">
    <property type="entry name" value="Tetracyclin repressor-like, C-terminal domain"/>
    <property type="match status" value="1"/>
</dbReference>
<name>A0A1I5SU62_9BACT</name>
<keyword evidence="2 4" id="KW-0238">DNA-binding</keyword>
<dbReference type="Proteomes" id="UP000199227">
    <property type="component" value="Unassembled WGS sequence"/>
</dbReference>
<evidence type="ECO:0000313" key="7">
    <source>
        <dbReference type="Proteomes" id="UP000199227"/>
    </source>
</evidence>
<feature type="DNA-binding region" description="H-T-H motif" evidence="4">
    <location>
        <begin position="34"/>
        <end position="53"/>
    </location>
</feature>
<dbReference type="AlphaFoldDB" id="A0A1I5SU62"/>
<evidence type="ECO:0000256" key="2">
    <source>
        <dbReference type="ARBA" id="ARBA00023125"/>
    </source>
</evidence>
<reference evidence="6 7" key="1">
    <citation type="submission" date="2016-10" db="EMBL/GenBank/DDBJ databases">
        <authorList>
            <person name="de Groot N.N."/>
        </authorList>
    </citation>
    <scope>NUCLEOTIDE SEQUENCE [LARGE SCALE GENOMIC DNA]</scope>
    <source>
        <strain evidence="6 7">EP1-55-1</strain>
    </source>
</reference>
<dbReference type="Gene3D" id="1.10.357.10">
    <property type="entry name" value="Tetracycline Repressor, domain 2"/>
    <property type="match status" value="1"/>
</dbReference>
<evidence type="ECO:0000256" key="1">
    <source>
        <dbReference type="ARBA" id="ARBA00023015"/>
    </source>
</evidence>
<dbReference type="InterPro" id="IPR011075">
    <property type="entry name" value="TetR_C"/>
</dbReference>
<feature type="domain" description="HTH tetR-type" evidence="5">
    <location>
        <begin position="11"/>
        <end position="71"/>
    </location>
</feature>
<dbReference type="PROSITE" id="PS50977">
    <property type="entry name" value="HTH_TETR_2"/>
    <property type="match status" value="1"/>
</dbReference>
<evidence type="ECO:0000259" key="5">
    <source>
        <dbReference type="PROSITE" id="PS50977"/>
    </source>
</evidence>
<sequence length="202" mass="23203">MNMKDNLLQDNDTRNKLLDTAFLEVYKKGYHGASVNAILKEAGVPKGSLYHFFPSKKELVLSVVKERIIPKLEQFFDFTLNDGESVTQCLERVFEKMKSHDLLIQNGCPLHRLIVEMAPLDSKFEKVLNEAFNHFVENLSTLFVQGIEKGEFHSFDTDKMARFFITSTWGELSLSPSLSSLESFDAHIKSLLDHMKLYKTLH</sequence>
<evidence type="ECO:0000313" key="6">
    <source>
        <dbReference type="EMBL" id="SFP73806.1"/>
    </source>
</evidence>
<organism evidence="6 7">
    <name type="scientific">Hydrogenimonas thermophila</name>
    <dbReference type="NCBI Taxonomy" id="223786"/>
    <lineage>
        <taxon>Bacteria</taxon>
        <taxon>Pseudomonadati</taxon>
        <taxon>Campylobacterota</taxon>
        <taxon>Epsilonproteobacteria</taxon>
        <taxon>Campylobacterales</taxon>
        <taxon>Hydrogenimonadaceae</taxon>
        <taxon>Hydrogenimonas</taxon>
    </lineage>
</organism>
<dbReference type="InterPro" id="IPR009057">
    <property type="entry name" value="Homeodomain-like_sf"/>
</dbReference>
<evidence type="ECO:0000256" key="3">
    <source>
        <dbReference type="ARBA" id="ARBA00023163"/>
    </source>
</evidence>
<protein>
    <submittedName>
        <fullName evidence="6">Transcriptional regulator, TetR family</fullName>
    </submittedName>
</protein>
<gene>
    <name evidence="6" type="ORF">SAMN05216234_1374</name>
</gene>
<dbReference type="OrthoDB" id="9793734at2"/>
<dbReference type="PRINTS" id="PR00455">
    <property type="entry name" value="HTHTETR"/>
</dbReference>
<accession>A0A1I5SU62</accession>
<keyword evidence="7" id="KW-1185">Reference proteome</keyword>